<evidence type="ECO:0000256" key="3">
    <source>
        <dbReference type="ARBA" id="ARBA00022729"/>
    </source>
</evidence>
<dbReference type="Pfam" id="PF00754">
    <property type="entry name" value="F5_F8_type_C"/>
    <property type="match status" value="1"/>
</dbReference>
<dbReference type="GO" id="GO:0005764">
    <property type="term" value="C:lysosome"/>
    <property type="evidence" value="ECO:0007669"/>
    <property type="project" value="TreeGrafter"/>
</dbReference>
<name>A0A381SNP4_9ZZZZ</name>
<feature type="domain" description="F5/8 type C" evidence="6">
    <location>
        <begin position="173"/>
        <end position="309"/>
    </location>
</feature>
<dbReference type="Gene3D" id="2.60.120.260">
    <property type="entry name" value="Galactose-binding domain-like"/>
    <property type="match status" value="1"/>
</dbReference>
<sequence length="310" mass="35297">TNYGDIFEVWFDGANGGTGYYGGANETRKVDKRGYYDWETTFSLVRELQPNAVIFGDAGLDVRWVGNEKGYAYPTTWSNLMRDSVYAGMPEYAEKYSSGQTNGTHWVPAEVDVSIRPGWYYHPEQDDKVKSLNKLMDIYYESVGRNGSLLLNFPVDKRGLIHENDIRQLQAMAKQIKVDFAHNLAQESKASTSSYRGKGYEAKHVLDGDKKTYWATADNVIQASLTIEFNQSTTFNRFLVQEYIQLGQRVKSFIVEARNDGAWREISRETTIGYKRILRFTDVTATAVRLKILDSKACPTISNVEIFYAP</sequence>
<organism evidence="7">
    <name type="scientific">marine metagenome</name>
    <dbReference type="NCBI Taxonomy" id="408172"/>
    <lineage>
        <taxon>unclassified sequences</taxon>
        <taxon>metagenomes</taxon>
        <taxon>ecological metagenomes</taxon>
    </lineage>
</organism>
<dbReference type="GO" id="GO:0004560">
    <property type="term" value="F:alpha-L-fucosidase activity"/>
    <property type="evidence" value="ECO:0007669"/>
    <property type="project" value="InterPro"/>
</dbReference>
<dbReference type="EMBL" id="UINC01003293">
    <property type="protein sequence ID" value="SVA05044.1"/>
    <property type="molecule type" value="Genomic_DNA"/>
</dbReference>
<dbReference type="PANTHER" id="PTHR10030:SF37">
    <property type="entry name" value="ALPHA-L-FUCOSIDASE-RELATED"/>
    <property type="match status" value="1"/>
</dbReference>
<evidence type="ECO:0000259" key="6">
    <source>
        <dbReference type="PROSITE" id="PS50022"/>
    </source>
</evidence>
<dbReference type="SUPFAM" id="SSF51445">
    <property type="entry name" value="(Trans)glycosidases"/>
    <property type="match status" value="1"/>
</dbReference>
<feature type="non-terminal residue" evidence="7">
    <location>
        <position position="1"/>
    </location>
</feature>
<dbReference type="PANTHER" id="PTHR10030">
    <property type="entry name" value="ALPHA-L-FUCOSIDASE"/>
    <property type="match status" value="1"/>
</dbReference>
<proteinExistence type="inferred from homology"/>
<dbReference type="PROSITE" id="PS50022">
    <property type="entry name" value="FA58C_3"/>
    <property type="match status" value="1"/>
</dbReference>
<evidence type="ECO:0000256" key="2">
    <source>
        <dbReference type="ARBA" id="ARBA00012662"/>
    </source>
</evidence>
<dbReference type="InterPro" id="IPR057739">
    <property type="entry name" value="Glyco_hydro_29_N"/>
</dbReference>
<protein>
    <recommendedName>
        <fullName evidence="2">alpha-L-fucosidase</fullName>
        <ecNumber evidence="2">3.2.1.51</ecNumber>
    </recommendedName>
</protein>
<dbReference type="InterPro" id="IPR000933">
    <property type="entry name" value="Glyco_hydro_29"/>
</dbReference>
<evidence type="ECO:0000256" key="5">
    <source>
        <dbReference type="ARBA" id="ARBA00023295"/>
    </source>
</evidence>
<dbReference type="InterPro" id="IPR017853">
    <property type="entry name" value="GH"/>
</dbReference>
<evidence type="ECO:0000256" key="1">
    <source>
        <dbReference type="ARBA" id="ARBA00007951"/>
    </source>
</evidence>
<keyword evidence="5" id="KW-0326">Glycosidase</keyword>
<dbReference type="InterPro" id="IPR000421">
    <property type="entry name" value="FA58C"/>
</dbReference>
<dbReference type="GO" id="GO:0016139">
    <property type="term" value="P:glycoside catabolic process"/>
    <property type="evidence" value="ECO:0007669"/>
    <property type="project" value="TreeGrafter"/>
</dbReference>
<dbReference type="AlphaFoldDB" id="A0A381SNP4"/>
<dbReference type="EC" id="3.2.1.51" evidence="2"/>
<gene>
    <name evidence="7" type="ORF">METZ01_LOCUS57898</name>
</gene>
<accession>A0A381SNP4</accession>
<dbReference type="Pfam" id="PF01120">
    <property type="entry name" value="Alpha_L_fucos"/>
    <property type="match status" value="1"/>
</dbReference>
<evidence type="ECO:0000313" key="7">
    <source>
        <dbReference type="EMBL" id="SVA05044.1"/>
    </source>
</evidence>
<keyword evidence="4" id="KW-0378">Hydrolase</keyword>
<dbReference type="GO" id="GO:0006004">
    <property type="term" value="P:fucose metabolic process"/>
    <property type="evidence" value="ECO:0007669"/>
    <property type="project" value="TreeGrafter"/>
</dbReference>
<reference evidence="7" key="1">
    <citation type="submission" date="2018-05" db="EMBL/GenBank/DDBJ databases">
        <authorList>
            <person name="Lanie J.A."/>
            <person name="Ng W.-L."/>
            <person name="Kazmierczak K.M."/>
            <person name="Andrzejewski T.M."/>
            <person name="Davidsen T.M."/>
            <person name="Wayne K.J."/>
            <person name="Tettelin H."/>
            <person name="Glass J.I."/>
            <person name="Rusch D."/>
            <person name="Podicherti R."/>
            <person name="Tsui H.-C.T."/>
            <person name="Winkler M.E."/>
        </authorList>
    </citation>
    <scope>NUCLEOTIDE SEQUENCE</scope>
</reference>
<dbReference type="SUPFAM" id="SSF49785">
    <property type="entry name" value="Galactose-binding domain-like"/>
    <property type="match status" value="1"/>
</dbReference>
<dbReference type="Gene3D" id="3.20.20.80">
    <property type="entry name" value="Glycosidases"/>
    <property type="match status" value="1"/>
</dbReference>
<comment type="similarity">
    <text evidence="1">Belongs to the glycosyl hydrolase 29 family.</text>
</comment>
<evidence type="ECO:0000256" key="4">
    <source>
        <dbReference type="ARBA" id="ARBA00022801"/>
    </source>
</evidence>
<keyword evidence="3" id="KW-0732">Signal</keyword>
<dbReference type="InterPro" id="IPR008979">
    <property type="entry name" value="Galactose-bd-like_sf"/>
</dbReference>